<accession>A2DA55</accession>
<dbReference type="VEuPathDB" id="TrichDB:TVAG_476320"/>
<evidence type="ECO:0000313" key="1">
    <source>
        <dbReference type="EMBL" id="EAY22703.1"/>
    </source>
</evidence>
<dbReference type="AlphaFoldDB" id="A2DA55"/>
<sequence>MLKFKAEESDEILKLTIDQLENSNVSNEEIVEALNILQLPYEDPLDFPISKLDCLIDDWKKIKEALLESQQVFQNCVLFLHQKVINAEIIQNPLKPKMKLTICNYLQDNDIARALFFIYSVFQQYEDSHEAITEDLINDSFIIAFNTSGLPCYWSLLLLSQISSINFDLVESNNYVRKIGCLYKSYTDEKSKKYALNALSFYMSIPVDQNRKSKIIDDIILDLNTPLPTSESILRLISNYIESDQGDIEFIARRGIIPTCISLLRVNNLSLTRQTAYTIVLLLSKVPDEYLMDETTITRLVEKVNDLILSNNADIAVVGINVACELLNLNQDIINNFEIQGIVQNTCERITECEFKVAEPAFKLINMFIDRCNPNFISIIIHHESFLVCFELLTQVNVDYAKEFVSSTLFIFKKDKSWLDIDLDHILENLCDFIDEQDEPDDNSLLLKSMIEKTLDGEN</sequence>
<dbReference type="InterPro" id="IPR011989">
    <property type="entry name" value="ARM-like"/>
</dbReference>
<evidence type="ECO:0000313" key="2">
    <source>
        <dbReference type="Proteomes" id="UP000001542"/>
    </source>
</evidence>
<name>A2DA55_TRIV3</name>
<dbReference type="EMBL" id="DS113182">
    <property type="protein sequence ID" value="EAY22703.1"/>
    <property type="molecule type" value="Genomic_DNA"/>
</dbReference>
<dbReference type="InterPro" id="IPR016024">
    <property type="entry name" value="ARM-type_fold"/>
</dbReference>
<dbReference type="VEuPathDB" id="TrichDB:TVAGG3_0266330"/>
<reference evidence="1" key="1">
    <citation type="submission" date="2006-10" db="EMBL/GenBank/DDBJ databases">
        <authorList>
            <person name="Amadeo P."/>
            <person name="Zhao Q."/>
            <person name="Wortman J."/>
            <person name="Fraser-Liggett C."/>
            <person name="Carlton J."/>
        </authorList>
    </citation>
    <scope>NUCLEOTIDE SEQUENCE</scope>
    <source>
        <strain evidence="1">G3</strain>
    </source>
</reference>
<gene>
    <name evidence="1" type="ORF">TVAG_476320</name>
</gene>
<dbReference type="RefSeq" id="XP_001583689.1">
    <property type="nucleotide sequence ID" value="XM_001583639.1"/>
</dbReference>
<proteinExistence type="predicted"/>
<dbReference type="InParanoid" id="A2DA55"/>
<dbReference type="Gene3D" id="1.25.10.10">
    <property type="entry name" value="Leucine-rich Repeat Variant"/>
    <property type="match status" value="1"/>
</dbReference>
<organism evidence="1 2">
    <name type="scientific">Trichomonas vaginalis (strain ATCC PRA-98 / G3)</name>
    <dbReference type="NCBI Taxonomy" id="412133"/>
    <lineage>
        <taxon>Eukaryota</taxon>
        <taxon>Metamonada</taxon>
        <taxon>Parabasalia</taxon>
        <taxon>Trichomonadida</taxon>
        <taxon>Trichomonadidae</taxon>
        <taxon>Trichomonas</taxon>
    </lineage>
</organism>
<dbReference type="KEGG" id="tva:5468261"/>
<protein>
    <submittedName>
        <fullName evidence="1">Uncharacterized protein</fullName>
    </submittedName>
</protein>
<reference evidence="1" key="2">
    <citation type="journal article" date="2007" name="Science">
        <title>Draft genome sequence of the sexually transmitted pathogen Trichomonas vaginalis.</title>
        <authorList>
            <person name="Carlton J.M."/>
            <person name="Hirt R.P."/>
            <person name="Silva J.C."/>
            <person name="Delcher A.L."/>
            <person name="Schatz M."/>
            <person name="Zhao Q."/>
            <person name="Wortman J.R."/>
            <person name="Bidwell S.L."/>
            <person name="Alsmark U.C.M."/>
            <person name="Besteiro S."/>
            <person name="Sicheritz-Ponten T."/>
            <person name="Noel C.J."/>
            <person name="Dacks J.B."/>
            <person name="Foster P.G."/>
            <person name="Simillion C."/>
            <person name="Van de Peer Y."/>
            <person name="Miranda-Saavedra D."/>
            <person name="Barton G.J."/>
            <person name="Westrop G.D."/>
            <person name="Mueller S."/>
            <person name="Dessi D."/>
            <person name="Fiori P.L."/>
            <person name="Ren Q."/>
            <person name="Paulsen I."/>
            <person name="Zhang H."/>
            <person name="Bastida-Corcuera F.D."/>
            <person name="Simoes-Barbosa A."/>
            <person name="Brown M.T."/>
            <person name="Hayes R.D."/>
            <person name="Mukherjee M."/>
            <person name="Okumura C.Y."/>
            <person name="Schneider R."/>
            <person name="Smith A.J."/>
            <person name="Vanacova S."/>
            <person name="Villalvazo M."/>
            <person name="Haas B.J."/>
            <person name="Pertea M."/>
            <person name="Feldblyum T.V."/>
            <person name="Utterback T.R."/>
            <person name="Shu C.L."/>
            <person name="Osoegawa K."/>
            <person name="de Jong P.J."/>
            <person name="Hrdy I."/>
            <person name="Horvathova L."/>
            <person name="Zubacova Z."/>
            <person name="Dolezal P."/>
            <person name="Malik S.B."/>
            <person name="Logsdon J.M. Jr."/>
            <person name="Henze K."/>
            <person name="Gupta A."/>
            <person name="Wang C.C."/>
            <person name="Dunne R.L."/>
            <person name="Upcroft J.A."/>
            <person name="Upcroft P."/>
            <person name="White O."/>
            <person name="Salzberg S.L."/>
            <person name="Tang P."/>
            <person name="Chiu C.-H."/>
            <person name="Lee Y.-S."/>
            <person name="Embley T.M."/>
            <person name="Coombs G.H."/>
            <person name="Mottram J.C."/>
            <person name="Tachezy J."/>
            <person name="Fraser-Liggett C.M."/>
            <person name="Johnson P.J."/>
        </authorList>
    </citation>
    <scope>NUCLEOTIDE SEQUENCE [LARGE SCALE GENOMIC DNA]</scope>
    <source>
        <strain evidence="1">G3</strain>
    </source>
</reference>
<dbReference type="Proteomes" id="UP000001542">
    <property type="component" value="Unassembled WGS sequence"/>
</dbReference>
<dbReference type="SMR" id="A2DA55"/>
<dbReference type="SUPFAM" id="SSF48371">
    <property type="entry name" value="ARM repeat"/>
    <property type="match status" value="1"/>
</dbReference>
<keyword evidence="2" id="KW-1185">Reference proteome</keyword>